<evidence type="ECO:0000313" key="3">
    <source>
        <dbReference type="Proteomes" id="UP000238348"/>
    </source>
</evidence>
<reference evidence="2 3" key="1">
    <citation type="submission" date="2015-09" db="EMBL/GenBank/DDBJ databases">
        <title>Sorangium comparison.</title>
        <authorList>
            <person name="Zaburannyi N."/>
            <person name="Bunk B."/>
            <person name="Overmann J."/>
            <person name="Mueller R."/>
        </authorList>
    </citation>
    <scope>NUCLEOTIDE SEQUENCE [LARGE SCALE GENOMIC DNA]</scope>
    <source>
        <strain evidence="2 3">So ce26</strain>
    </source>
</reference>
<feature type="transmembrane region" description="Helical" evidence="1">
    <location>
        <begin position="20"/>
        <end position="42"/>
    </location>
</feature>
<dbReference type="EMBL" id="CP012673">
    <property type="protein sequence ID" value="AUX39862.1"/>
    <property type="molecule type" value="Genomic_DNA"/>
</dbReference>
<accession>A0A2L0EKQ3</accession>
<proteinExistence type="predicted"/>
<dbReference type="Proteomes" id="UP000238348">
    <property type="component" value="Chromosome"/>
</dbReference>
<evidence type="ECO:0000313" key="2">
    <source>
        <dbReference type="EMBL" id="AUX39862.1"/>
    </source>
</evidence>
<keyword evidence="1" id="KW-0812">Transmembrane</keyword>
<dbReference type="RefSeq" id="WP_104977754.1">
    <property type="nucleotide sequence ID" value="NZ_CP012673.1"/>
</dbReference>
<keyword evidence="1" id="KW-0472">Membrane</keyword>
<protein>
    <submittedName>
        <fullName evidence="2">Uncharacterized protein</fullName>
    </submittedName>
</protein>
<gene>
    <name evidence="2" type="ORF">SOCE26_012570</name>
</gene>
<name>A0A2L0EKQ3_SORCE</name>
<dbReference type="AlphaFoldDB" id="A0A2L0EKQ3"/>
<evidence type="ECO:0000256" key="1">
    <source>
        <dbReference type="SAM" id="Phobius"/>
    </source>
</evidence>
<organism evidence="2 3">
    <name type="scientific">Sorangium cellulosum</name>
    <name type="common">Polyangium cellulosum</name>
    <dbReference type="NCBI Taxonomy" id="56"/>
    <lineage>
        <taxon>Bacteria</taxon>
        <taxon>Pseudomonadati</taxon>
        <taxon>Myxococcota</taxon>
        <taxon>Polyangia</taxon>
        <taxon>Polyangiales</taxon>
        <taxon>Polyangiaceae</taxon>
        <taxon>Sorangium</taxon>
    </lineage>
</organism>
<sequence length="386" mass="40306">MSRGAPSPPAAPAMIPLRRAAWMALAAGGLVLASVCSTLYVARATPGGASRDALTFAGVLTGTTGPQEIAFVFRKDGDEACAPEPIPATPDAEGAFSVEIPLGACPESLFDGGDVTYDVLVGGQRVVKDAAVSPVPYAKYADRVAPEQLDALGASLARSRAMTPWNRADVKNEVTLGDTETDLGDQLNALLEASRDVAVVLPKGGTYTWNTPVELTEFQRLTVTGEGYSNGAGDLTVAVHMTQNRVDDSSGTASKAVQRVEAAAFSSFGLYGVSLNAVTNDPLPYPPDPGGSALFVLGGDYATIELSQIRILTTEDVVNASSYAYGRVKLGWAFIDKEPSFVPDVHAIKAYSGWGFAGNGAVVARSHSTMGPGVLYEATPRLLYLD</sequence>
<keyword evidence="1" id="KW-1133">Transmembrane helix</keyword>